<dbReference type="EMBL" id="JBJQOH010000004">
    <property type="protein sequence ID" value="KAL3687086.1"/>
    <property type="molecule type" value="Genomic_DNA"/>
</dbReference>
<dbReference type="AlphaFoldDB" id="A0ABD3HAI6"/>
<feature type="region of interest" description="Disordered" evidence="1">
    <location>
        <begin position="293"/>
        <end position="312"/>
    </location>
</feature>
<feature type="compositionally biased region" description="Low complexity" evidence="1">
    <location>
        <begin position="65"/>
        <end position="79"/>
    </location>
</feature>
<protein>
    <submittedName>
        <fullName evidence="2">Uncharacterized protein</fullName>
    </submittedName>
</protein>
<reference evidence="2 3" key="1">
    <citation type="submission" date="2024-09" db="EMBL/GenBank/DDBJ databases">
        <title>Chromosome-scale assembly of Riccia sorocarpa.</title>
        <authorList>
            <person name="Paukszto L."/>
        </authorList>
    </citation>
    <scope>NUCLEOTIDE SEQUENCE [LARGE SCALE GENOMIC DNA]</scope>
    <source>
        <strain evidence="2">LP-2024</strain>
        <tissue evidence="2">Aerial parts of the thallus</tissue>
    </source>
</reference>
<gene>
    <name evidence="2" type="ORF">R1sor_013395</name>
</gene>
<keyword evidence="3" id="KW-1185">Reference proteome</keyword>
<comment type="caution">
    <text evidence="2">The sequence shown here is derived from an EMBL/GenBank/DDBJ whole genome shotgun (WGS) entry which is preliminary data.</text>
</comment>
<name>A0ABD3HAI6_9MARC</name>
<feature type="compositionally biased region" description="Basic and acidic residues" evidence="1">
    <location>
        <begin position="412"/>
        <end position="443"/>
    </location>
</feature>
<feature type="compositionally biased region" description="Low complexity" evidence="1">
    <location>
        <begin position="444"/>
        <end position="465"/>
    </location>
</feature>
<feature type="region of interest" description="Disordered" evidence="1">
    <location>
        <begin position="63"/>
        <end position="123"/>
    </location>
</feature>
<evidence type="ECO:0000313" key="2">
    <source>
        <dbReference type="EMBL" id="KAL3687086.1"/>
    </source>
</evidence>
<accession>A0ABD3HAI6</accession>
<feature type="compositionally biased region" description="Low complexity" evidence="1">
    <location>
        <begin position="87"/>
        <end position="101"/>
    </location>
</feature>
<dbReference type="Proteomes" id="UP001633002">
    <property type="component" value="Unassembled WGS sequence"/>
</dbReference>
<feature type="region of interest" description="Disordered" evidence="1">
    <location>
        <begin position="224"/>
        <end position="262"/>
    </location>
</feature>
<feature type="compositionally biased region" description="Low complexity" evidence="1">
    <location>
        <begin position="224"/>
        <end position="250"/>
    </location>
</feature>
<feature type="region of interest" description="Disordered" evidence="1">
    <location>
        <begin position="381"/>
        <end position="473"/>
    </location>
</feature>
<evidence type="ECO:0000313" key="3">
    <source>
        <dbReference type="Proteomes" id="UP001633002"/>
    </source>
</evidence>
<organism evidence="2 3">
    <name type="scientific">Riccia sorocarpa</name>
    <dbReference type="NCBI Taxonomy" id="122646"/>
    <lineage>
        <taxon>Eukaryota</taxon>
        <taxon>Viridiplantae</taxon>
        <taxon>Streptophyta</taxon>
        <taxon>Embryophyta</taxon>
        <taxon>Marchantiophyta</taxon>
        <taxon>Marchantiopsida</taxon>
        <taxon>Marchantiidae</taxon>
        <taxon>Marchantiales</taxon>
        <taxon>Ricciaceae</taxon>
        <taxon>Riccia</taxon>
    </lineage>
</organism>
<sequence>MGWRKREPKRVPFDGETAVVPKGDYTFLEKSPSAIFKLVCYTLFDNSPASALKLLDSAHDVPNRLTTQSPSQKSLSSPKQKQERRSNSAASEHSQMSSSKSLDYEANRRVSSSDSSSESSGRGGAKFLRVFKRKQSRLKTDVNIISHSNPYTPDGSNRDLYYNGDDSSNSLFEIEINDEGKKAISPQVTEVVTRLESEVDILRRRLEKEEEEVKKLKDELYSLRSSSGSSQLESPGSDIGLSKSLFSGSESSRRSTLSDKSNGDPQIYLEFCPSNEDQLVKLAEEELLSRSRVCPTEGSDNDSTCSTDESSVGLSSLSKEHLDEYCSEPALEHMNTFLADAAALGKEASLEFDRGDHQPLERRDNLDDRILETDAPFVEAVPSSCREENCDSNHSSASSASTVDYGVPADPEIARGRREVKARHQETEEKLRKLLRSPRRELSRSPTNGYSSNSSSGASSPNSERGSPESSFTGTLWCTDKVTEFDARNLDLELSSRRDSVVTKFTSFTRVPLLHLPARRERRISEVHSQATGAQAGAEDGEVHFQSTVSLGRSFGTRSGPTKGINSSTRGVISAAADLDHKSGFSGRNVQGHAEVSTISPPVELCNGDSGDVFLIGDRSYCIRRTSPSGRRLTRFGEEAAREAAGTTLSSSQSGFGYSPRYLNPV</sequence>
<proteinExistence type="predicted"/>
<evidence type="ECO:0000256" key="1">
    <source>
        <dbReference type="SAM" id="MobiDB-lite"/>
    </source>
</evidence>
<feature type="compositionally biased region" description="Polar residues" evidence="1">
    <location>
        <begin position="301"/>
        <end position="312"/>
    </location>
</feature>